<keyword evidence="2" id="KW-1185">Reference proteome</keyword>
<organism evidence="1 2">
    <name type="scientific">Lasiodiplodia mahajangana</name>
    <dbReference type="NCBI Taxonomy" id="1108764"/>
    <lineage>
        <taxon>Eukaryota</taxon>
        <taxon>Fungi</taxon>
        <taxon>Dikarya</taxon>
        <taxon>Ascomycota</taxon>
        <taxon>Pezizomycotina</taxon>
        <taxon>Dothideomycetes</taxon>
        <taxon>Dothideomycetes incertae sedis</taxon>
        <taxon>Botryosphaeriales</taxon>
        <taxon>Botryosphaeriaceae</taxon>
        <taxon>Lasiodiplodia</taxon>
    </lineage>
</organism>
<dbReference type="Proteomes" id="UP001153332">
    <property type="component" value="Unassembled WGS sequence"/>
</dbReference>
<accession>A0ACC2JAT2</accession>
<protein>
    <submittedName>
        <fullName evidence="1">Uncharacterized protein</fullName>
    </submittedName>
</protein>
<dbReference type="EMBL" id="JAPUUL010003004">
    <property type="protein sequence ID" value="KAJ8124463.1"/>
    <property type="molecule type" value="Genomic_DNA"/>
</dbReference>
<sequence>MVAPEKYGQEQGVYGQAPTYNQQQPYAQPMPMEASHQPTGHLEKEQNEWQTGICSCGPCSSCLLAWCLPCILLGQTSERIRDPSMQTADMLNSDCLIHGAISCFTGCGWIYAMIKRGEIRERYGIKGNGTGILADRDETGEQQEEHRATISLIAGFGVWRNLQDAKCRMSSSKIEAVDQWDERKKKKMASIDNVVRPVGSQAKFHTARHSLGILRAVIVTCRYKVSAAYLQRRTLSLRDVIESALATVVLRQGMLRVGVTGEDTKEPAFVHLNTIDMRRVVEWKDITAPDNTQSAKVEGEKQHYEDRLLRSLERYHEVLWEDLANRPGWKIVSVMCYYPLTYPSASTTPSQTGEAHTSSTATCSEP</sequence>
<proteinExistence type="predicted"/>
<gene>
    <name evidence="1" type="ORF">O1611_g9177</name>
</gene>
<evidence type="ECO:0000313" key="1">
    <source>
        <dbReference type="EMBL" id="KAJ8124463.1"/>
    </source>
</evidence>
<reference evidence="1" key="1">
    <citation type="submission" date="2022-12" db="EMBL/GenBank/DDBJ databases">
        <title>Genome Sequence of Lasiodiplodia mahajangana.</title>
        <authorList>
            <person name="Buettner E."/>
        </authorList>
    </citation>
    <scope>NUCLEOTIDE SEQUENCE</scope>
    <source>
        <strain evidence="1">VT137</strain>
    </source>
</reference>
<name>A0ACC2JAT2_9PEZI</name>
<evidence type="ECO:0000313" key="2">
    <source>
        <dbReference type="Proteomes" id="UP001153332"/>
    </source>
</evidence>
<comment type="caution">
    <text evidence="1">The sequence shown here is derived from an EMBL/GenBank/DDBJ whole genome shotgun (WGS) entry which is preliminary data.</text>
</comment>